<dbReference type="SUPFAM" id="SSF53850">
    <property type="entry name" value="Periplasmic binding protein-like II"/>
    <property type="match status" value="1"/>
</dbReference>
<evidence type="ECO:0000313" key="7">
    <source>
        <dbReference type="EMBL" id="MBD8869473.1"/>
    </source>
</evidence>
<gene>
    <name evidence="7" type="ORF">IE331_07540</name>
</gene>
<name>A0A927PZ34_9ACTN</name>
<keyword evidence="2" id="KW-0805">Transcription regulation</keyword>
<comment type="similarity">
    <text evidence="1">Belongs to the LysR transcriptional regulatory family.</text>
</comment>
<feature type="domain" description="LysR substrate-binding" evidence="6">
    <location>
        <begin position="5"/>
        <end position="189"/>
    </location>
</feature>
<accession>A0A927PZ34</accession>
<reference evidence="7" key="1">
    <citation type="submission" date="2020-09" db="EMBL/GenBank/DDBJ databases">
        <title>Nocardioides sp. strain MJB4 16S ribosomal RNA gene Genome sequencing and assembly.</title>
        <authorList>
            <person name="Kim I."/>
        </authorList>
    </citation>
    <scope>NUCLEOTIDE SEQUENCE</scope>
    <source>
        <strain evidence="7">MJB4</strain>
    </source>
</reference>
<dbReference type="Proteomes" id="UP000616839">
    <property type="component" value="Unassembled WGS sequence"/>
</dbReference>
<dbReference type="GO" id="GO:0003677">
    <property type="term" value="F:DNA binding"/>
    <property type="evidence" value="ECO:0007669"/>
    <property type="project" value="UniProtKB-KW"/>
</dbReference>
<evidence type="ECO:0000259" key="6">
    <source>
        <dbReference type="Pfam" id="PF03466"/>
    </source>
</evidence>
<dbReference type="PANTHER" id="PTHR30346">
    <property type="entry name" value="TRANSCRIPTIONAL DUAL REGULATOR HCAR-RELATED"/>
    <property type="match status" value="1"/>
</dbReference>
<dbReference type="RefSeq" id="WP_192142187.1">
    <property type="nucleotide sequence ID" value="NZ_JACYXZ010000002.1"/>
</dbReference>
<dbReference type="InterPro" id="IPR005119">
    <property type="entry name" value="LysR_subst-bd"/>
</dbReference>
<feature type="region of interest" description="Disordered" evidence="5">
    <location>
        <begin position="189"/>
        <end position="224"/>
    </location>
</feature>
<dbReference type="GO" id="GO:0032993">
    <property type="term" value="C:protein-DNA complex"/>
    <property type="evidence" value="ECO:0007669"/>
    <property type="project" value="TreeGrafter"/>
</dbReference>
<keyword evidence="4" id="KW-0804">Transcription</keyword>
<dbReference type="Pfam" id="PF03466">
    <property type="entry name" value="LysR_substrate"/>
    <property type="match status" value="1"/>
</dbReference>
<keyword evidence="3" id="KW-0238">DNA-binding</keyword>
<dbReference type="GO" id="GO:0003700">
    <property type="term" value="F:DNA-binding transcription factor activity"/>
    <property type="evidence" value="ECO:0007669"/>
    <property type="project" value="TreeGrafter"/>
</dbReference>
<sequence length="224" mass="24769">MVTSLRIGFVPGVTPDKWARTWREREQVPLELVPVPEQDQRQALDNGSVHMCFVRLPLDQERLHVIPLYVEVAVVVAHKEHPVAAYDQVPLADLAHEQLVYGDVPGWSETVVAEQLPFPEMSVAEAVEVVASGTGVAVLPMSLARLHHRRDVVHRPVPELPGTRVALAWPTATEEDELVQTFVGVVRGRTARSSRGPVSDRAPTPAPSPDRRRSGGPRRGRGRR</sequence>
<evidence type="ECO:0000256" key="5">
    <source>
        <dbReference type="SAM" id="MobiDB-lite"/>
    </source>
</evidence>
<evidence type="ECO:0000313" key="8">
    <source>
        <dbReference type="Proteomes" id="UP000616839"/>
    </source>
</evidence>
<evidence type="ECO:0000256" key="1">
    <source>
        <dbReference type="ARBA" id="ARBA00009437"/>
    </source>
</evidence>
<proteinExistence type="inferred from homology"/>
<comment type="caution">
    <text evidence="7">The sequence shown here is derived from an EMBL/GenBank/DDBJ whole genome shotgun (WGS) entry which is preliminary data.</text>
</comment>
<feature type="compositionally biased region" description="Basic residues" evidence="5">
    <location>
        <begin position="214"/>
        <end position="224"/>
    </location>
</feature>
<protein>
    <submittedName>
        <fullName evidence="7">LysR family substrate-binding domain-containing protein</fullName>
    </submittedName>
</protein>
<evidence type="ECO:0000256" key="4">
    <source>
        <dbReference type="ARBA" id="ARBA00023163"/>
    </source>
</evidence>
<organism evidence="7 8">
    <name type="scientific">Nocardioides donggukensis</name>
    <dbReference type="NCBI Taxonomy" id="2774019"/>
    <lineage>
        <taxon>Bacteria</taxon>
        <taxon>Bacillati</taxon>
        <taxon>Actinomycetota</taxon>
        <taxon>Actinomycetes</taxon>
        <taxon>Propionibacteriales</taxon>
        <taxon>Nocardioidaceae</taxon>
        <taxon>Nocardioides</taxon>
    </lineage>
</organism>
<dbReference type="CDD" id="cd08414">
    <property type="entry name" value="PBP2_LTTR_aromatics_like"/>
    <property type="match status" value="1"/>
</dbReference>
<dbReference type="Gene3D" id="3.40.190.10">
    <property type="entry name" value="Periplasmic binding protein-like II"/>
    <property type="match status" value="2"/>
</dbReference>
<keyword evidence="8" id="KW-1185">Reference proteome</keyword>
<dbReference type="EMBL" id="JACYXZ010000002">
    <property type="protein sequence ID" value="MBD8869473.1"/>
    <property type="molecule type" value="Genomic_DNA"/>
</dbReference>
<evidence type="ECO:0000256" key="2">
    <source>
        <dbReference type="ARBA" id="ARBA00023015"/>
    </source>
</evidence>
<evidence type="ECO:0000256" key="3">
    <source>
        <dbReference type="ARBA" id="ARBA00023125"/>
    </source>
</evidence>
<dbReference type="PANTHER" id="PTHR30346:SF0">
    <property type="entry name" value="HCA OPERON TRANSCRIPTIONAL ACTIVATOR HCAR"/>
    <property type="match status" value="1"/>
</dbReference>
<dbReference type="AlphaFoldDB" id="A0A927PZ34"/>